<dbReference type="InterPro" id="IPR016454">
    <property type="entry name" value="Cysteine_dSase"/>
</dbReference>
<comment type="caution">
    <text evidence="9">The sequence shown here is derived from an EMBL/GenBank/DDBJ whole genome shotgun (WGS) entry which is preliminary data.</text>
</comment>
<evidence type="ECO:0000256" key="6">
    <source>
        <dbReference type="ARBA" id="ARBA00023014"/>
    </source>
</evidence>
<comment type="similarity">
    <text evidence="2">Belongs to the class-V pyridoxal-phosphate-dependent aminotransferase family. NifS/IscS subfamily.</text>
</comment>
<keyword evidence="6" id="KW-0411">Iron-sulfur</keyword>
<dbReference type="Gene3D" id="3.40.640.10">
    <property type="entry name" value="Type I PLP-dependent aspartate aminotransferase-like (Major domain)"/>
    <property type="match status" value="1"/>
</dbReference>
<keyword evidence="3" id="KW-0479">Metal-binding</keyword>
<evidence type="ECO:0000256" key="3">
    <source>
        <dbReference type="ARBA" id="ARBA00022723"/>
    </source>
</evidence>
<dbReference type="InterPro" id="IPR015421">
    <property type="entry name" value="PyrdxlP-dep_Trfase_major"/>
</dbReference>
<dbReference type="InterPro" id="IPR015424">
    <property type="entry name" value="PyrdxlP-dep_Trfase"/>
</dbReference>
<dbReference type="GO" id="GO:0031071">
    <property type="term" value="F:cysteine desulfurase activity"/>
    <property type="evidence" value="ECO:0007669"/>
    <property type="project" value="UniProtKB-ARBA"/>
</dbReference>
<evidence type="ECO:0000256" key="5">
    <source>
        <dbReference type="ARBA" id="ARBA00023004"/>
    </source>
</evidence>
<dbReference type="EMBL" id="JACRSU010000004">
    <property type="protein sequence ID" value="MBC8541463.1"/>
    <property type="molecule type" value="Genomic_DNA"/>
</dbReference>
<dbReference type="PROSITE" id="PS00595">
    <property type="entry name" value="AA_TRANSFER_CLASS_5"/>
    <property type="match status" value="1"/>
</dbReference>
<dbReference type="PIRSF" id="PIRSF005572">
    <property type="entry name" value="NifS"/>
    <property type="match status" value="1"/>
</dbReference>
<evidence type="ECO:0000313" key="9">
    <source>
        <dbReference type="EMBL" id="MBC8541463.1"/>
    </source>
</evidence>
<proteinExistence type="inferred from homology"/>
<dbReference type="PANTHER" id="PTHR11601">
    <property type="entry name" value="CYSTEINE DESULFURYLASE FAMILY MEMBER"/>
    <property type="match status" value="1"/>
</dbReference>
<keyword evidence="5" id="KW-0408">Iron</keyword>
<organism evidence="9 10">
    <name type="scientific">Congzhengia minquanensis</name>
    <dbReference type="NCBI Taxonomy" id="2763657"/>
    <lineage>
        <taxon>Bacteria</taxon>
        <taxon>Bacillati</taxon>
        <taxon>Bacillota</taxon>
        <taxon>Clostridia</taxon>
        <taxon>Eubacteriales</taxon>
        <taxon>Oscillospiraceae</taxon>
        <taxon>Congzhengia</taxon>
    </lineage>
</organism>
<dbReference type="SUPFAM" id="SSF53383">
    <property type="entry name" value="PLP-dependent transferases"/>
    <property type="match status" value="1"/>
</dbReference>
<protein>
    <submittedName>
        <fullName evidence="9">Cysteine desulfurase</fullName>
    </submittedName>
</protein>
<evidence type="ECO:0000313" key="10">
    <source>
        <dbReference type="Proteomes" id="UP000611762"/>
    </source>
</evidence>
<evidence type="ECO:0000259" key="8">
    <source>
        <dbReference type="Pfam" id="PF00266"/>
    </source>
</evidence>
<dbReference type="GO" id="GO:0051536">
    <property type="term" value="F:iron-sulfur cluster binding"/>
    <property type="evidence" value="ECO:0007669"/>
    <property type="project" value="UniProtKB-KW"/>
</dbReference>
<dbReference type="Proteomes" id="UP000611762">
    <property type="component" value="Unassembled WGS sequence"/>
</dbReference>
<dbReference type="InterPro" id="IPR020578">
    <property type="entry name" value="Aminotrans_V_PyrdxlP_BS"/>
</dbReference>
<keyword evidence="10" id="KW-1185">Reference proteome</keyword>
<dbReference type="PANTHER" id="PTHR11601:SF50">
    <property type="entry name" value="CYSTEINE DESULFURASE ISCS 2-RELATED"/>
    <property type="match status" value="1"/>
</dbReference>
<feature type="domain" description="Aminotransferase class V" evidence="8">
    <location>
        <begin position="2"/>
        <end position="365"/>
    </location>
</feature>
<dbReference type="InterPro" id="IPR015422">
    <property type="entry name" value="PyrdxlP-dep_Trfase_small"/>
</dbReference>
<dbReference type="AlphaFoldDB" id="A0A926DM17"/>
<dbReference type="FunFam" id="3.40.640.10:FF:000084">
    <property type="entry name" value="IscS-like cysteine desulfurase"/>
    <property type="match status" value="1"/>
</dbReference>
<reference evidence="9" key="1">
    <citation type="submission" date="2020-08" db="EMBL/GenBank/DDBJ databases">
        <title>Genome public.</title>
        <authorList>
            <person name="Liu C."/>
            <person name="Sun Q."/>
        </authorList>
    </citation>
    <scope>NUCLEOTIDE SEQUENCE</scope>
    <source>
        <strain evidence="9">H8</strain>
    </source>
</reference>
<gene>
    <name evidence="9" type="ORF">H8698_10795</name>
</gene>
<evidence type="ECO:0000256" key="2">
    <source>
        <dbReference type="ARBA" id="ARBA00006490"/>
    </source>
</evidence>
<evidence type="ECO:0000256" key="7">
    <source>
        <dbReference type="RuleBase" id="RU004504"/>
    </source>
</evidence>
<name>A0A926DM17_9FIRM</name>
<evidence type="ECO:0000256" key="1">
    <source>
        <dbReference type="ARBA" id="ARBA00001933"/>
    </source>
</evidence>
<dbReference type="GO" id="GO:0046872">
    <property type="term" value="F:metal ion binding"/>
    <property type="evidence" value="ECO:0007669"/>
    <property type="project" value="UniProtKB-KW"/>
</dbReference>
<dbReference type="Pfam" id="PF00266">
    <property type="entry name" value="Aminotran_5"/>
    <property type="match status" value="1"/>
</dbReference>
<evidence type="ECO:0000256" key="4">
    <source>
        <dbReference type="ARBA" id="ARBA00022898"/>
    </source>
</evidence>
<dbReference type="InterPro" id="IPR000192">
    <property type="entry name" value="Aminotrans_V_dom"/>
</dbReference>
<sequence length="382" mass="41404">MIYLDNAATTRPFDEVIHETEAINKEFFANPSSMHTAGYLAEKKINAAAKTAMEAVGAKDGTFLFTSGGTESNNLAFFGTLQNAIKRRPHIITTKIEHPSVLEPIRFLEGLGAEVTYIGTDENGFVHPDEVASAIRENTKLVSVMYVNNETGAVQPISEIAKKIKQANSDILFHADCVQAMGNADIDVGRLGVDMLSFSGHKINGPKGVGGFYCSKRVRVKPMILGGHQQMDLRSGTLNTPGICGFAKALELTVQNRKEKHAHLARLKHRLIAQLAGDAAFFVNNAEGNYAPHIISLRVNNVRAEVLLHALEAHGICISAGSACSSNRPAPSHVLAAMGYDKKRIEETIRVSTGAFSTEQDIDTFCTVLKEEAAALSKFTRN</sequence>
<dbReference type="RefSeq" id="WP_249313496.1">
    <property type="nucleotide sequence ID" value="NZ_JACRSU010000004.1"/>
</dbReference>
<dbReference type="Gene3D" id="1.10.260.50">
    <property type="match status" value="1"/>
</dbReference>
<dbReference type="Gene3D" id="3.90.1150.10">
    <property type="entry name" value="Aspartate Aminotransferase, domain 1"/>
    <property type="match status" value="1"/>
</dbReference>
<keyword evidence="4" id="KW-0663">Pyridoxal phosphate</keyword>
<comment type="cofactor">
    <cofactor evidence="1 7">
        <name>pyridoxal 5'-phosphate</name>
        <dbReference type="ChEBI" id="CHEBI:597326"/>
    </cofactor>
</comment>
<accession>A0A926DM17</accession>